<dbReference type="Gene3D" id="3.30.420.40">
    <property type="match status" value="2"/>
</dbReference>
<evidence type="ECO:0000313" key="3">
    <source>
        <dbReference type="EMBL" id="CAK9038063.1"/>
    </source>
</evidence>
<evidence type="ECO:0000313" key="4">
    <source>
        <dbReference type="Proteomes" id="UP001642464"/>
    </source>
</evidence>
<dbReference type="PRINTS" id="PR00190">
    <property type="entry name" value="ACTIN"/>
</dbReference>
<dbReference type="Proteomes" id="UP001642464">
    <property type="component" value="Unassembled WGS sequence"/>
</dbReference>
<evidence type="ECO:0000256" key="2">
    <source>
        <dbReference type="RuleBase" id="RU000487"/>
    </source>
</evidence>
<reference evidence="3 4" key="1">
    <citation type="submission" date="2024-02" db="EMBL/GenBank/DDBJ databases">
        <authorList>
            <person name="Chen Y."/>
            <person name="Shah S."/>
            <person name="Dougan E. K."/>
            <person name="Thang M."/>
            <person name="Chan C."/>
        </authorList>
    </citation>
    <scope>NUCLEOTIDE SEQUENCE [LARGE SCALE GENOMIC DNA]</scope>
</reference>
<name>A0ABP0LGF3_9DINO</name>
<protein>
    <submittedName>
        <fullName evidence="3">Cytoskeletal 1A (Actin)</fullName>
    </submittedName>
</protein>
<comment type="caution">
    <text evidence="3">The sequence shown here is derived from an EMBL/GenBank/DDBJ whole genome shotgun (WGS) entry which is preliminary data.</text>
</comment>
<dbReference type="SMART" id="SM00268">
    <property type="entry name" value="ACTIN"/>
    <property type="match status" value="1"/>
</dbReference>
<dbReference type="InterPro" id="IPR043129">
    <property type="entry name" value="ATPase_NBD"/>
</dbReference>
<proteinExistence type="inferred from homology"/>
<keyword evidence="4" id="KW-1185">Reference proteome</keyword>
<gene>
    <name evidence="3" type="ORF">SCF082_LOCUS22438</name>
</gene>
<dbReference type="SUPFAM" id="SSF53067">
    <property type="entry name" value="Actin-like ATPase domain"/>
    <property type="match status" value="2"/>
</dbReference>
<comment type="similarity">
    <text evidence="2">Belongs to the actin family.</text>
</comment>
<organism evidence="3 4">
    <name type="scientific">Durusdinium trenchii</name>
    <dbReference type="NCBI Taxonomy" id="1381693"/>
    <lineage>
        <taxon>Eukaryota</taxon>
        <taxon>Sar</taxon>
        <taxon>Alveolata</taxon>
        <taxon>Dinophyceae</taxon>
        <taxon>Suessiales</taxon>
        <taxon>Symbiodiniaceae</taxon>
        <taxon>Durusdinium</taxon>
    </lineage>
</organism>
<sequence>MEGPPIVLDNGSGTIKVGFAGECEPRVVHDNVFTALRASRNVPGGEDFAKALQANTARFPVMDHGIVSQWEGLLEVIEAALEEMKADASKHPVLLTEAPLNPTVHRELLVERFFEELHVPALQVVHSGALALYATNSRTGLVIEVGDGVAQTVPLYDSYVIFNAVKRRDYGGRDLTAYLGELMSKEINHRPSSSEVGWRAWKEVKESMCRVRHKNPVEEASKQLSFYLPDGKVVTRDSECLTKCVDALFEPARLLKRDEEEQGIHKMAAESILESGRDTQKALAGNIVLSGGSMSFPGMCHRVEEELQKLLPTTVKAAVKLVKSPTYAAFTGGSIVASMPDLLDTFMTRSEYEEHGAAFIHKKSVRLTQPPTMS</sequence>
<dbReference type="Gene3D" id="3.90.640.10">
    <property type="entry name" value="Actin, Chain A, domain 4"/>
    <property type="match status" value="1"/>
</dbReference>
<accession>A0ABP0LGF3</accession>
<dbReference type="EMBL" id="CAXAMM010016113">
    <property type="protein sequence ID" value="CAK9038063.1"/>
    <property type="molecule type" value="Genomic_DNA"/>
</dbReference>
<dbReference type="Pfam" id="PF00022">
    <property type="entry name" value="Actin"/>
    <property type="match status" value="1"/>
</dbReference>
<dbReference type="InterPro" id="IPR004000">
    <property type="entry name" value="Actin"/>
</dbReference>
<comment type="catalytic activity">
    <reaction evidence="1">
        <text>ATP + H2O = ADP + phosphate + H(+)</text>
        <dbReference type="Rhea" id="RHEA:13065"/>
        <dbReference type="ChEBI" id="CHEBI:15377"/>
        <dbReference type="ChEBI" id="CHEBI:15378"/>
        <dbReference type="ChEBI" id="CHEBI:30616"/>
        <dbReference type="ChEBI" id="CHEBI:43474"/>
        <dbReference type="ChEBI" id="CHEBI:456216"/>
    </reaction>
</comment>
<evidence type="ECO:0000256" key="1">
    <source>
        <dbReference type="ARBA" id="ARBA00049360"/>
    </source>
</evidence>
<dbReference type="PANTHER" id="PTHR11937">
    <property type="entry name" value="ACTIN"/>
    <property type="match status" value="1"/>
</dbReference>